<dbReference type="InterPro" id="IPR035093">
    <property type="entry name" value="RelE/ParE_toxin_dom_sf"/>
</dbReference>
<evidence type="ECO:0000313" key="4">
    <source>
        <dbReference type="Proteomes" id="UP000230184"/>
    </source>
</evidence>
<protein>
    <submittedName>
        <fullName evidence="3">Type II toxin-antitoxin system mRNA interferase toxin, RelE/StbE family</fullName>
    </submittedName>
</protein>
<dbReference type="EMBL" id="PEWY01000018">
    <property type="protein sequence ID" value="PIU37451.1"/>
    <property type="molecule type" value="Genomic_DNA"/>
</dbReference>
<name>A0A2M6YVC8_9BACT</name>
<evidence type="ECO:0000256" key="2">
    <source>
        <dbReference type="ARBA" id="ARBA00022649"/>
    </source>
</evidence>
<dbReference type="Pfam" id="PF05016">
    <property type="entry name" value="ParE_toxin"/>
    <property type="match status" value="1"/>
</dbReference>
<dbReference type="SUPFAM" id="SSF143011">
    <property type="entry name" value="RelE-like"/>
    <property type="match status" value="1"/>
</dbReference>
<proteinExistence type="inferred from homology"/>
<evidence type="ECO:0000256" key="1">
    <source>
        <dbReference type="ARBA" id="ARBA00006226"/>
    </source>
</evidence>
<dbReference type="InterPro" id="IPR007712">
    <property type="entry name" value="RelE/ParE_toxin"/>
</dbReference>
<gene>
    <name evidence="3" type="ORF">COT02_00780</name>
</gene>
<dbReference type="Gene3D" id="3.30.2310.20">
    <property type="entry name" value="RelE-like"/>
    <property type="match status" value="1"/>
</dbReference>
<comment type="similarity">
    <text evidence="1">Belongs to the RelE toxin family.</text>
</comment>
<dbReference type="PANTHER" id="PTHR35601">
    <property type="entry name" value="TOXIN RELE"/>
    <property type="match status" value="1"/>
</dbReference>
<keyword evidence="2" id="KW-1277">Toxin-antitoxin system</keyword>
<reference evidence="4" key="1">
    <citation type="submission" date="2017-09" db="EMBL/GenBank/DDBJ databases">
        <title>Depth-based differentiation of microbial function through sediment-hosted aquifers and enrichment of novel symbionts in the deep terrestrial subsurface.</title>
        <authorList>
            <person name="Probst A.J."/>
            <person name="Ladd B."/>
            <person name="Jarett J.K."/>
            <person name="Geller-Mcgrath D.E."/>
            <person name="Sieber C.M.K."/>
            <person name="Emerson J.B."/>
            <person name="Anantharaman K."/>
            <person name="Thomas B.C."/>
            <person name="Malmstrom R."/>
            <person name="Stieglmeier M."/>
            <person name="Klingl A."/>
            <person name="Woyke T."/>
            <person name="Ryan C.M."/>
            <person name="Banfield J.F."/>
        </authorList>
    </citation>
    <scope>NUCLEOTIDE SEQUENCE [LARGE SCALE GENOMIC DNA]</scope>
</reference>
<dbReference type="AlphaFoldDB" id="A0A2M6YVC8"/>
<dbReference type="Proteomes" id="UP000230184">
    <property type="component" value="Unassembled WGS sequence"/>
</dbReference>
<organism evidence="3 4">
    <name type="scientific">Candidatus Roizmanbacteria bacterium CG07_land_8_20_14_0_80_34_15</name>
    <dbReference type="NCBI Taxonomy" id="1974849"/>
    <lineage>
        <taxon>Bacteria</taxon>
        <taxon>Candidatus Roizmaniibacteriota</taxon>
    </lineage>
</organism>
<evidence type="ECO:0000313" key="3">
    <source>
        <dbReference type="EMBL" id="PIU37451.1"/>
    </source>
</evidence>
<dbReference type="PANTHER" id="PTHR35601:SF1">
    <property type="entry name" value="TOXIN RELE"/>
    <property type="match status" value="1"/>
</dbReference>
<accession>A0A2M6YVC8</accession>
<comment type="caution">
    <text evidence="3">The sequence shown here is derived from an EMBL/GenBank/DDBJ whole genome shotgun (WGS) entry which is preliminary data.</text>
</comment>
<sequence>MYSYEFKPQAIRDLKKLPKDIQIRIIKKLDYFVSAEDPLVFADHLINYELGSHRFRVGDYRIIFDAVDEALIILTLGHRKEIYR</sequence>